<gene>
    <name evidence="2" type="ORF">WKW77_20315</name>
</gene>
<evidence type="ECO:0000313" key="3">
    <source>
        <dbReference type="Proteomes" id="UP001365846"/>
    </source>
</evidence>
<dbReference type="SUPFAM" id="SSF103481">
    <property type="entry name" value="Multidrug resistance efflux transporter EmrE"/>
    <property type="match status" value="2"/>
</dbReference>
<feature type="transmembrane region" description="Helical" evidence="1">
    <location>
        <begin position="78"/>
        <end position="98"/>
    </location>
</feature>
<keyword evidence="3" id="KW-1185">Reference proteome</keyword>
<feature type="transmembrane region" description="Helical" evidence="1">
    <location>
        <begin position="294"/>
        <end position="312"/>
    </location>
</feature>
<protein>
    <submittedName>
        <fullName evidence="2">EamA/RhaT family transporter</fullName>
    </submittedName>
</protein>
<accession>A0ABU8VIF0</accession>
<name>A0ABU8VIF0_9BURK</name>
<dbReference type="InterPro" id="IPR037185">
    <property type="entry name" value="EmrE-like"/>
</dbReference>
<feature type="transmembrane region" description="Helical" evidence="1">
    <location>
        <begin position="37"/>
        <end position="58"/>
    </location>
</feature>
<dbReference type="RefSeq" id="WP_340358688.1">
    <property type="nucleotide sequence ID" value="NZ_JBBKZU010000009.1"/>
</dbReference>
<comment type="caution">
    <text evidence="2">The sequence shown here is derived from an EMBL/GenBank/DDBJ whole genome shotgun (WGS) entry which is preliminary data.</text>
</comment>
<evidence type="ECO:0000313" key="2">
    <source>
        <dbReference type="EMBL" id="MEJ8813442.1"/>
    </source>
</evidence>
<keyword evidence="1" id="KW-0812">Transmembrane</keyword>
<feature type="transmembrane region" description="Helical" evidence="1">
    <location>
        <begin position="105"/>
        <end position="127"/>
    </location>
</feature>
<dbReference type="EMBL" id="JBBKZU010000009">
    <property type="protein sequence ID" value="MEJ8813442.1"/>
    <property type="molecule type" value="Genomic_DNA"/>
</dbReference>
<feature type="transmembrane region" description="Helical" evidence="1">
    <location>
        <begin position="6"/>
        <end position="25"/>
    </location>
</feature>
<keyword evidence="1" id="KW-0472">Membrane</keyword>
<feature type="transmembrane region" description="Helical" evidence="1">
    <location>
        <begin position="237"/>
        <end position="259"/>
    </location>
</feature>
<keyword evidence="1" id="KW-1133">Transmembrane helix</keyword>
<sequence length="313" mass="32853">MSVSHLLPPWAWIVIVVFAAAAQSVRNAAQRSLVAQAGTLGATLVRFLYGLPFAALWVALLQALPATTAPAAHFGIGYFAWLLAGAIGQIAATAFLLAAMKTRQFVVGVAFSKTEVLQVALFSALFLGEVPGSVVLAAMVIASTGIVLLSLQRGGSVAEGGGSKLTDYRPAMYGLASGAGFAISAVGYRGASLQVPELSPWLAGAWGVMWAQAVQSALMLAWLLWRSPQTVRAVLTGWRVSLLAGLMGAMASIGWFTAFAMQPAAQVRTLGLVEVFFSYLVSRRIFQEQALSPRELLGLGLVMLGLIGICLSI</sequence>
<dbReference type="Proteomes" id="UP001365846">
    <property type="component" value="Unassembled WGS sequence"/>
</dbReference>
<feature type="transmembrane region" description="Helical" evidence="1">
    <location>
        <begin position="203"/>
        <end position="225"/>
    </location>
</feature>
<evidence type="ECO:0000256" key="1">
    <source>
        <dbReference type="SAM" id="Phobius"/>
    </source>
</evidence>
<reference evidence="2 3" key="1">
    <citation type="submission" date="2024-03" db="EMBL/GenBank/DDBJ databases">
        <title>Novel species of the genus Variovorax.</title>
        <authorList>
            <person name="Liu Q."/>
            <person name="Xin Y.-H."/>
        </authorList>
    </citation>
    <scope>NUCLEOTIDE SEQUENCE [LARGE SCALE GENOMIC DNA]</scope>
    <source>
        <strain evidence="2 3">KACC 18899</strain>
    </source>
</reference>
<organism evidence="2 3">
    <name type="scientific">Variovorax ureilyticus</name>
    <dbReference type="NCBI Taxonomy" id="1836198"/>
    <lineage>
        <taxon>Bacteria</taxon>
        <taxon>Pseudomonadati</taxon>
        <taxon>Pseudomonadota</taxon>
        <taxon>Betaproteobacteria</taxon>
        <taxon>Burkholderiales</taxon>
        <taxon>Comamonadaceae</taxon>
        <taxon>Variovorax</taxon>
    </lineage>
</organism>
<feature type="transmembrane region" description="Helical" evidence="1">
    <location>
        <begin position="172"/>
        <end position="191"/>
    </location>
</feature>
<feature type="transmembrane region" description="Helical" evidence="1">
    <location>
        <begin position="133"/>
        <end position="151"/>
    </location>
</feature>
<proteinExistence type="predicted"/>